<dbReference type="Proteomes" id="UP000192903">
    <property type="component" value="Unassembled WGS sequence"/>
</dbReference>
<keyword evidence="1" id="KW-0472">Membrane</keyword>
<keyword evidence="1" id="KW-1133">Transmembrane helix</keyword>
<feature type="transmembrane region" description="Helical" evidence="1">
    <location>
        <begin position="113"/>
        <end position="136"/>
    </location>
</feature>
<protein>
    <submittedName>
        <fullName evidence="2">Uncharacterized protein</fullName>
    </submittedName>
</protein>
<evidence type="ECO:0000256" key="1">
    <source>
        <dbReference type="SAM" id="Phobius"/>
    </source>
</evidence>
<evidence type="ECO:0000313" key="2">
    <source>
        <dbReference type="EMBL" id="SMF38955.1"/>
    </source>
</evidence>
<sequence>MGPPNPRRLVVKLERSDYLSLSEAAAGESARGPEQRTGLFRMRIVEGVFRLLSALALLAAIVAGTFDSIQSVSASSVRLTSLGNAWLNLDPESLTFAEISAGTYISPDIWRPFVAPVLAQPAFAVFLVMALIFWMAGYRRPRFAGRFSA</sequence>
<keyword evidence="1" id="KW-0812">Transmembrane</keyword>
<evidence type="ECO:0000313" key="3">
    <source>
        <dbReference type="Proteomes" id="UP000192903"/>
    </source>
</evidence>
<dbReference type="AlphaFoldDB" id="A0A1X7ERY6"/>
<name>A0A1X7ERY6_9HYPH</name>
<accession>A0A1X7ERY6</accession>
<organism evidence="2 3">
    <name type="scientific">Xaviernesmea oryzae</name>
    <dbReference type="NCBI Taxonomy" id="464029"/>
    <lineage>
        <taxon>Bacteria</taxon>
        <taxon>Pseudomonadati</taxon>
        <taxon>Pseudomonadota</taxon>
        <taxon>Alphaproteobacteria</taxon>
        <taxon>Hyphomicrobiales</taxon>
        <taxon>Rhizobiaceae</taxon>
        <taxon>Rhizobium/Agrobacterium group</taxon>
        <taxon>Xaviernesmea</taxon>
    </lineage>
</organism>
<proteinExistence type="predicted"/>
<keyword evidence="3" id="KW-1185">Reference proteome</keyword>
<feature type="transmembrane region" description="Helical" evidence="1">
    <location>
        <begin position="48"/>
        <end position="66"/>
    </location>
</feature>
<dbReference type="EMBL" id="FXAF01000006">
    <property type="protein sequence ID" value="SMF38955.1"/>
    <property type="molecule type" value="Genomic_DNA"/>
</dbReference>
<reference evidence="3" key="1">
    <citation type="submission" date="2017-04" db="EMBL/GenBank/DDBJ databases">
        <authorList>
            <person name="Varghese N."/>
            <person name="Submissions S."/>
        </authorList>
    </citation>
    <scope>NUCLEOTIDE SEQUENCE [LARGE SCALE GENOMIC DNA]</scope>
    <source>
        <strain evidence="3">B4P</strain>
    </source>
</reference>
<dbReference type="STRING" id="464029.SAMN02982989_1692"/>
<gene>
    <name evidence="2" type="ORF">SAMN02982989_1692</name>
</gene>